<evidence type="ECO:0000313" key="1">
    <source>
        <dbReference type="EMBL" id="KAJ8987906.1"/>
    </source>
</evidence>
<organism evidence="1 2">
    <name type="scientific">Exophiala dermatitidis</name>
    <name type="common">Black yeast-like fungus</name>
    <name type="synonym">Wangiella dermatitidis</name>
    <dbReference type="NCBI Taxonomy" id="5970"/>
    <lineage>
        <taxon>Eukaryota</taxon>
        <taxon>Fungi</taxon>
        <taxon>Dikarya</taxon>
        <taxon>Ascomycota</taxon>
        <taxon>Pezizomycotina</taxon>
        <taxon>Eurotiomycetes</taxon>
        <taxon>Chaetothyriomycetidae</taxon>
        <taxon>Chaetothyriales</taxon>
        <taxon>Herpotrichiellaceae</taxon>
        <taxon>Exophiala</taxon>
    </lineage>
</organism>
<dbReference type="EMBL" id="JAJGCB010000021">
    <property type="protein sequence ID" value="KAJ8987906.1"/>
    <property type="molecule type" value="Genomic_DNA"/>
</dbReference>
<gene>
    <name evidence="1" type="ORF">HRR80_007987</name>
</gene>
<dbReference type="AlphaFoldDB" id="A0AAN6EM94"/>
<evidence type="ECO:0000313" key="2">
    <source>
        <dbReference type="Proteomes" id="UP001161757"/>
    </source>
</evidence>
<sequence length="103" mass="11805">MRIKAQKVFHPWWFSAQAEPTPRWNNFYAGCTVLPFSVREGNTATARTHRPVGRGQKGRYTLTLLTPKDEDVDRSQCQYCQASSAERRLAWCGPLQPCCARFV</sequence>
<accession>A0AAN6EM94</accession>
<name>A0AAN6EM94_EXODE</name>
<comment type="caution">
    <text evidence="1">The sequence shown here is derived from an EMBL/GenBank/DDBJ whole genome shotgun (WGS) entry which is preliminary data.</text>
</comment>
<proteinExistence type="predicted"/>
<dbReference type="Proteomes" id="UP001161757">
    <property type="component" value="Unassembled WGS sequence"/>
</dbReference>
<protein>
    <submittedName>
        <fullName evidence="1">Uncharacterized protein</fullName>
    </submittedName>
</protein>
<reference evidence="1" key="1">
    <citation type="submission" date="2023-01" db="EMBL/GenBank/DDBJ databases">
        <title>Exophiala dermititidis isolated from Cystic Fibrosis Patient.</title>
        <authorList>
            <person name="Kurbessoian T."/>
            <person name="Crocker A."/>
            <person name="Murante D."/>
            <person name="Hogan D.A."/>
            <person name="Stajich J.E."/>
        </authorList>
    </citation>
    <scope>NUCLEOTIDE SEQUENCE</scope>
    <source>
        <strain evidence="1">Ex8</strain>
    </source>
</reference>